<dbReference type="HAMAP" id="MF_03001">
    <property type="entry name" value="eIF3b"/>
    <property type="match status" value="1"/>
</dbReference>
<dbReference type="EMBL" id="JAUKUD010000003">
    <property type="protein sequence ID" value="KAK0750004.1"/>
    <property type="molecule type" value="Genomic_DNA"/>
</dbReference>
<feature type="domain" description="RRM" evidence="9">
    <location>
        <begin position="42"/>
        <end position="128"/>
    </location>
</feature>
<evidence type="ECO:0000256" key="2">
    <source>
        <dbReference type="ARBA" id="ARBA00022540"/>
    </source>
</evidence>
<evidence type="ECO:0000256" key="6">
    <source>
        <dbReference type="ARBA" id="ARBA00022917"/>
    </source>
</evidence>
<keyword evidence="5 7" id="KW-0694">RNA-binding</keyword>
<sequence>MAPSFDHLRDEDLDEDDIDMDEVDISDLREKYEVQLEQGYDAFVVIDGLPEVTEEQKPKLVKFLLKKLNTVGKTREDLIFMPMGENGKSMQFAFVEYSSPAEAAAAVRALHLVALDKKHTLRVNKLTDIERYGREGRIDDDGRGRDQFVMYKGESVGVYWNSERDPAEPVVERQHWTEAFVQWSPLGTYLTSVHQQGVQLWGGPSWTRQRRFPHPFVNLVAFSPNENYLVTWSNRPIAIPEEGHPALTLDDDGKNYVIWDIETGKPLRSFPQLDTPAALDENGVKKPQKFPWPAFKWSADSKYVARLNQGSSIFVYELPKMNTLVKFGIKIDGVMDFDWAPASPQRDGIKTYEQLFCFWTPEIGSNPAKVGLMSIPSKEIIRSLNLFSVSDAKLHWQSDAAYFCVKVDRHSKSKKSQATTLEIFRVKEKGVPVEVVDTIKDTVINFAWEPKGDRFVIITTTEPVAATAVPPKTSVAFFCPEKTKGNTIGNFKHLRTLEKKNSNAIFWSPKGRFVVIGTIHNQQSSDLDFFDMDFEGEKQEADKNLTANLQLMNIADHYGVTDVEWDPSGRFVASWASSWKQQMENGYHIYDFKGEQLREEPVEKLKQLLWRPRPPTLLSKEEQKTIRKNLREYSRVFEQEDADRINSADVAVVEHRRRLLEEWDSWRAMTEEELVEECEIMGVPLDPVAELLKAKSAQVAPDEEERVIEEIMEEVLEETEEIVN</sequence>
<keyword evidence="2 7" id="KW-0396">Initiation factor</keyword>
<evidence type="ECO:0000256" key="4">
    <source>
        <dbReference type="ARBA" id="ARBA00022737"/>
    </source>
</evidence>
<dbReference type="SUPFAM" id="SSF82171">
    <property type="entry name" value="DPP6 N-terminal domain-like"/>
    <property type="match status" value="1"/>
</dbReference>
<comment type="subcellular location">
    <subcellularLocation>
        <location evidence="7 8">Cytoplasm</location>
    </subcellularLocation>
</comment>
<dbReference type="Proteomes" id="UP001172155">
    <property type="component" value="Unassembled WGS sequence"/>
</dbReference>
<evidence type="ECO:0000256" key="1">
    <source>
        <dbReference type="ARBA" id="ARBA00022490"/>
    </source>
</evidence>
<evidence type="ECO:0000259" key="9">
    <source>
        <dbReference type="PROSITE" id="PS50102"/>
    </source>
</evidence>
<protein>
    <recommendedName>
        <fullName evidence="7">Eukaryotic translation initiation factor 3 subunit B</fullName>
        <shortName evidence="7">eIF3b</shortName>
    </recommendedName>
    <alternativeName>
        <fullName evidence="7">Eukaryotic translation initiation factor 3 90 kDa subunit homolog</fullName>
        <shortName evidence="7">eIF3 p90</shortName>
    </alternativeName>
    <alternativeName>
        <fullName evidence="7">Translation initiation factor eIF3, p90 subunit homolog</fullName>
    </alternativeName>
</protein>
<dbReference type="InterPro" id="IPR000504">
    <property type="entry name" value="RRM_dom"/>
</dbReference>
<keyword evidence="6 7" id="KW-0648">Protein biosynthesis</keyword>
<dbReference type="FunFam" id="3.30.70.330:FF:000235">
    <property type="entry name" value="Eukaryotic translation initiation factor 3 subunit B"/>
    <property type="match status" value="1"/>
</dbReference>
<dbReference type="GO" id="GO:0033290">
    <property type="term" value="C:eukaryotic 48S preinitiation complex"/>
    <property type="evidence" value="ECO:0007669"/>
    <property type="project" value="UniProtKB-UniRule"/>
</dbReference>
<comment type="function">
    <text evidence="7">RNA-binding component of the eukaryotic translation initiation factor 3 (eIF-3) complex, which is involved in protein synthesis of a specialized repertoire of mRNAs and, together with other initiation factors, stimulates binding of mRNA and methionyl-tRNAi to the 40S ribosome. The eIF-3 complex specifically targets and initiates translation of a subset of mRNAs involved in cell proliferation.</text>
</comment>
<evidence type="ECO:0000313" key="11">
    <source>
        <dbReference type="Proteomes" id="UP001172155"/>
    </source>
</evidence>
<dbReference type="SUPFAM" id="SSF54928">
    <property type="entry name" value="RNA-binding domain, RBD"/>
    <property type="match status" value="1"/>
</dbReference>
<dbReference type="InterPro" id="IPR015943">
    <property type="entry name" value="WD40/YVTN_repeat-like_dom_sf"/>
</dbReference>
<dbReference type="GO" id="GO:0003743">
    <property type="term" value="F:translation initiation factor activity"/>
    <property type="evidence" value="ECO:0007669"/>
    <property type="project" value="UniProtKB-UniRule"/>
</dbReference>
<dbReference type="GO" id="GO:0001732">
    <property type="term" value="P:formation of cytoplasmic translation initiation complex"/>
    <property type="evidence" value="ECO:0007669"/>
    <property type="project" value="UniProtKB-UniRule"/>
</dbReference>
<evidence type="ECO:0000256" key="3">
    <source>
        <dbReference type="ARBA" id="ARBA00022574"/>
    </source>
</evidence>
<keyword evidence="1 7" id="KW-0963">Cytoplasm</keyword>
<dbReference type="GO" id="GO:0031369">
    <property type="term" value="F:translation initiation factor binding"/>
    <property type="evidence" value="ECO:0007669"/>
    <property type="project" value="InterPro"/>
</dbReference>
<evidence type="ECO:0000256" key="5">
    <source>
        <dbReference type="ARBA" id="ARBA00022884"/>
    </source>
</evidence>
<gene>
    <name evidence="7" type="primary">PRT1</name>
    <name evidence="10" type="ORF">B0T18DRAFT_461944</name>
</gene>
<dbReference type="FunFam" id="2.130.10.10:FF:000419">
    <property type="entry name" value="Eukaryotic translation initiation factor 3 subunit B"/>
    <property type="match status" value="1"/>
</dbReference>
<dbReference type="GO" id="GO:0003723">
    <property type="term" value="F:RNA binding"/>
    <property type="evidence" value="ECO:0007669"/>
    <property type="project" value="UniProtKB-UniRule"/>
</dbReference>
<comment type="caution">
    <text evidence="10">The sequence shown here is derived from an EMBL/GenBank/DDBJ whole genome shotgun (WGS) entry which is preliminary data.</text>
</comment>
<dbReference type="Pfam" id="PF00076">
    <property type="entry name" value="RRM_1"/>
    <property type="match status" value="1"/>
</dbReference>
<dbReference type="PANTHER" id="PTHR14068:SF0">
    <property type="entry name" value="EUKARYOTIC TRANSLATION INITIATION FACTOR 3 SUBUNIT B"/>
    <property type="match status" value="1"/>
</dbReference>
<dbReference type="PANTHER" id="PTHR14068">
    <property type="entry name" value="EUKARYOTIC TRANSLATION INITIATION FACTOR 3 EIF3 -RELATED"/>
    <property type="match status" value="1"/>
</dbReference>
<evidence type="ECO:0000256" key="8">
    <source>
        <dbReference type="PIRNR" id="PIRNR036424"/>
    </source>
</evidence>
<name>A0AA40F2G9_9PEZI</name>
<comment type="subunit">
    <text evidence="7 8">Component of the eukaryotic translation initiation factor 3 (eIF-3) complex.</text>
</comment>
<organism evidence="10 11">
    <name type="scientific">Schizothecium vesticola</name>
    <dbReference type="NCBI Taxonomy" id="314040"/>
    <lineage>
        <taxon>Eukaryota</taxon>
        <taxon>Fungi</taxon>
        <taxon>Dikarya</taxon>
        <taxon>Ascomycota</taxon>
        <taxon>Pezizomycotina</taxon>
        <taxon>Sordariomycetes</taxon>
        <taxon>Sordariomycetidae</taxon>
        <taxon>Sordariales</taxon>
        <taxon>Schizotheciaceae</taxon>
        <taxon>Schizothecium</taxon>
    </lineage>
</organism>
<comment type="function">
    <text evidence="8">Component of the eukaryotic translation initiation factor 3 (eIF-3) complex, which is involved in protein synthesis and, together with other initiation factors, stimulates binding of mRNA and methionyl-tRNAi to the 40S ribosome.</text>
</comment>
<comment type="similarity">
    <text evidence="7 8">Belongs to the eIF-3 subunit B family.</text>
</comment>
<keyword evidence="3" id="KW-0853">WD repeat</keyword>
<proteinExistence type="inferred from homology"/>
<dbReference type="GO" id="GO:0016282">
    <property type="term" value="C:eukaryotic 43S preinitiation complex"/>
    <property type="evidence" value="ECO:0007669"/>
    <property type="project" value="UniProtKB-UniRule"/>
</dbReference>
<dbReference type="AlphaFoldDB" id="A0AA40F2G9"/>
<dbReference type="PIRSF" id="PIRSF036424">
    <property type="entry name" value="eIF3b"/>
    <property type="match status" value="1"/>
</dbReference>
<dbReference type="InterPro" id="IPR011400">
    <property type="entry name" value="EIF3B"/>
</dbReference>
<keyword evidence="4" id="KW-0677">Repeat</keyword>
<dbReference type="InterPro" id="IPR013979">
    <property type="entry name" value="TIF_beta_prop-like"/>
</dbReference>
<dbReference type="Gene3D" id="3.30.70.330">
    <property type="match status" value="1"/>
</dbReference>
<evidence type="ECO:0000313" key="10">
    <source>
        <dbReference type="EMBL" id="KAK0750004.1"/>
    </source>
</evidence>
<dbReference type="Pfam" id="PF08662">
    <property type="entry name" value="eIF2A"/>
    <property type="match status" value="1"/>
</dbReference>
<evidence type="ECO:0000256" key="7">
    <source>
        <dbReference type="HAMAP-Rule" id="MF_03001"/>
    </source>
</evidence>
<dbReference type="InterPro" id="IPR035979">
    <property type="entry name" value="RBD_domain_sf"/>
</dbReference>
<dbReference type="GO" id="GO:0005852">
    <property type="term" value="C:eukaryotic translation initiation factor 3 complex"/>
    <property type="evidence" value="ECO:0007669"/>
    <property type="project" value="UniProtKB-UniRule"/>
</dbReference>
<keyword evidence="11" id="KW-1185">Reference proteome</keyword>
<dbReference type="InterPro" id="IPR012677">
    <property type="entry name" value="Nucleotide-bd_a/b_plait_sf"/>
</dbReference>
<dbReference type="PROSITE" id="PS50102">
    <property type="entry name" value="RRM"/>
    <property type="match status" value="1"/>
</dbReference>
<dbReference type="Gene3D" id="2.130.10.10">
    <property type="entry name" value="YVTN repeat-like/Quinoprotein amine dehydrogenase"/>
    <property type="match status" value="2"/>
</dbReference>
<accession>A0AA40F2G9</accession>
<reference evidence="10" key="1">
    <citation type="submission" date="2023-06" db="EMBL/GenBank/DDBJ databases">
        <title>Genome-scale phylogeny and comparative genomics of the fungal order Sordariales.</title>
        <authorList>
            <consortium name="Lawrence Berkeley National Laboratory"/>
            <person name="Hensen N."/>
            <person name="Bonometti L."/>
            <person name="Westerberg I."/>
            <person name="Brannstrom I.O."/>
            <person name="Guillou S."/>
            <person name="Cros-Aarteil S."/>
            <person name="Calhoun S."/>
            <person name="Haridas S."/>
            <person name="Kuo A."/>
            <person name="Mondo S."/>
            <person name="Pangilinan J."/>
            <person name="Riley R."/>
            <person name="LaButti K."/>
            <person name="Andreopoulos B."/>
            <person name="Lipzen A."/>
            <person name="Chen C."/>
            <person name="Yanf M."/>
            <person name="Daum C."/>
            <person name="Ng V."/>
            <person name="Clum A."/>
            <person name="Steindorff A."/>
            <person name="Ohm R."/>
            <person name="Martin F."/>
            <person name="Silar P."/>
            <person name="Natvig D."/>
            <person name="Lalanne C."/>
            <person name="Gautier V."/>
            <person name="Ament-velasquez S.L."/>
            <person name="Kruys A."/>
            <person name="Hutchinson M.I."/>
            <person name="Powell A.J."/>
            <person name="Barry K."/>
            <person name="Miller A.N."/>
            <person name="Grigoriev I.V."/>
            <person name="Debuchy R."/>
            <person name="Gladieux P."/>
            <person name="Thoren M.H."/>
            <person name="Johannesson H."/>
        </authorList>
    </citation>
    <scope>NUCLEOTIDE SEQUENCE</scope>
    <source>
        <strain evidence="10">SMH3187-1</strain>
    </source>
</reference>